<accession>A0A2K9NNC7</accession>
<name>A0A2K9NNC7_BACTC</name>
<sequence>MKVISIAAFVAFMALAIYLLLHEKEFMGESRHRKLQPVSKSKIIGQRQERELQPFELQRQRINNEAIFKFENSDTNETYEFREDEMAEFDSALKTLKEVKREIKGDTTDPNVINNTKVIKEYYEVD</sequence>
<organism evidence="1 2">
    <name type="scientific">Bacteriovorax stolpii</name>
    <name type="common">Bdellovibrio stolpii</name>
    <dbReference type="NCBI Taxonomy" id="960"/>
    <lineage>
        <taxon>Bacteria</taxon>
        <taxon>Pseudomonadati</taxon>
        <taxon>Bdellovibrionota</taxon>
        <taxon>Bacteriovoracia</taxon>
        <taxon>Bacteriovoracales</taxon>
        <taxon>Bacteriovoracaceae</taxon>
        <taxon>Bacteriovorax</taxon>
    </lineage>
</organism>
<dbReference type="RefSeq" id="WP_102242326.1">
    <property type="nucleotide sequence ID" value="NZ_CP025704.1"/>
</dbReference>
<reference evidence="1 2" key="1">
    <citation type="submission" date="2018-01" db="EMBL/GenBank/DDBJ databases">
        <title>Complete genome sequence of Bacteriovorax stolpii DSM12778.</title>
        <authorList>
            <person name="Tang B."/>
            <person name="Chang J."/>
        </authorList>
    </citation>
    <scope>NUCLEOTIDE SEQUENCE [LARGE SCALE GENOMIC DNA]</scope>
    <source>
        <strain evidence="1 2">DSM 12778</strain>
    </source>
</reference>
<gene>
    <name evidence="1" type="ORF">C0V70_02700</name>
</gene>
<proteinExistence type="predicted"/>
<dbReference type="AlphaFoldDB" id="A0A2K9NNC7"/>
<dbReference type="KEGG" id="bsto:C0V70_02700"/>
<evidence type="ECO:0000313" key="1">
    <source>
        <dbReference type="EMBL" id="AUN97031.1"/>
    </source>
</evidence>
<dbReference type="Proteomes" id="UP000235584">
    <property type="component" value="Chromosome"/>
</dbReference>
<keyword evidence="2" id="KW-1185">Reference proteome</keyword>
<protein>
    <submittedName>
        <fullName evidence="1">Uncharacterized protein</fullName>
    </submittedName>
</protein>
<dbReference type="EMBL" id="CP025704">
    <property type="protein sequence ID" value="AUN97031.1"/>
    <property type="molecule type" value="Genomic_DNA"/>
</dbReference>
<evidence type="ECO:0000313" key="2">
    <source>
        <dbReference type="Proteomes" id="UP000235584"/>
    </source>
</evidence>